<keyword evidence="8" id="KW-1185">Reference proteome</keyword>
<protein>
    <submittedName>
        <fullName evidence="7">FMN reductase (NADPH)</fullName>
    </submittedName>
</protein>
<accession>A0A5S9F4E2</accession>
<evidence type="ECO:0000256" key="3">
    <source>
        <dbReference type="ARBA" id="ARBA00022643"/>
    </source>
</evidence>
<dbReference type="Pfam" id="PF00881">
    <property type="entry name" value="Nitroreductase"/>
    <property type="match status" value="1"/>
</dbReference>
<dbReference type="InterPro" id="IPR000415">
    <property type="entry name" value="Nitroreductase-like"/>
</dbReference>
<dbReference type="PANTHER" id="PTHR43425">
    <property type="entry name" value="OXYGEN-INSENSITIVE NADPH NITROREDUCTASE"/>
    <property type="match status" value="1"/>
</dbReference>
<comment type="similarity">
    <text evidence="1 5">Belongs to the flavin oxidoreductase frp family.</text>
</comment>
<gene>
    <name evidence="7" type="ORF">UABAM_03564</name>
</gene>
<dbReference type="Gene3D" id="3.40.109.10">
    <property type="entry name" value="NADH Oxidase"/>
    <property type="match status" value="1"/>
</dbReference>
<dbReference type="EMBL" id="AP019860">
    <property type="protein sequence ID" value="BBM85201.1"/>
    <property type="molecule type" value="Genomic_DNA"/>
</dbReference>
<evidence type="ECO:0000256" key="2">
    <source>
        <dbReference type="ARBA" id="ARBA00022630"/>
    </source>
</evidence>
<keyword evidence="3 5" id="KW-0288">FMN</keyword>
<dbReference type="InterPro" id="IPR029479">
    <property type="entry name" value="Nitroreductase"/>
</dbReference>
<evidence type="ECO:0000313" key="8">
    <source>
        <dbReference type="Proteomes" id="UP000326354"/>
    </source>
</evidence>
<evidence type="ECO:0000256" key="4">
    <source>
        <dbReference type="ARBA" id="ARBA00023002"/>
    </source>
</evidence>
<dbReference type="KEGG" id="uam:UABAM_03564"/>
<dbReference type="Proteomes" id="UP000326354">
    <property type="component" value="Chromosome"/>
</dbReference>
<evidence type="ECO:0000259" key="6">
    <source>
        <dbReference type="Pfam" id="PF00881"/>
    </source>
</evidence>
<dbReference type="PANTHER" id="PTHR43425:SF2">
    <property type="entry name" value="OXYGEN-INSENSITIVE NADPH NITROREDUCTASE"/>
    <property type="match status" value="1"/>
</dbReference>
<feature type="domain" description="Nitroreductase" evidence="6">
    <location>
        <begin position="8"/>
        <end position="164"/>
    </location>
</feature>
<evidence type="ECO:0000313" key="7">
    <source>
        <dbReference type="EMBL" id="BBM85201.1"/>
    </source>
</evidence>
<evidence type="ECO:0000256" key="1">
    <source>
        <dbReference type="ARBA" id="ARBA00008366"/>
    </source>
</evidence>
<reference evidence="7 8" key="1">
    <citation type="submission" date="2019-08" db="EMBL/GenBank/DDBJ databases">
        <title>Complete genome sequence of Candidatus Uab amorphum.</title>
        <authorList>
            <person name="Shiratori T."/>
            <person name="Suzuki S."/>
            <person name="Kakizawa Y."/>
            <person name="Ishida K."/>
        </authorList>
    </citation>
    <scope>NUCLEOTIDE SEQUENCE [LARGE SCALE GENOMIC DNA]</scope>
    <source>
        <strain evidence="7 8">SRT547</strain>
    </source>
</reference>
<name>A0A5S9F4E2_UABAM</name>
<evidence type="ECO:0000256" key="5">
    <source>
        <dbReference type="PIRNR" id="PIRNR005426"/>
    </source>
</evidence>
<dbReference type="InterPro" id="IPR016446">
    <property type="entry name" value="Flavin_OxRdtase_Frp"/>
</dbReference>
<proteinExistence type="inferred from homology"/>
<keyword evidence="5" id="KW-0521">NADP</keyword>
<dbReference type="AlphaFoldDB" id="A0A5S9F4E2"/>
<organism evidence="7 8">
    <name type="scientific">Uabimicrobium amorphum</name>
    <dbReference type="NCBI Taxonomy" id="2596890"/>
    <lineage>
        <taxon>Bacteria</taxon>
        <taxon>Pseudomonadati</taxon>
        <taxon>Planctomycetota</taxon>
        <taxon>Candidatus Uabimicrobiia</taxon>
        <taxon>Candidatus Uabimicrobiales</taxon>
        <taxon>Candidatus Uabimicrobiaceae</taxon>
        <taxon>Candidatus Uabimicrobium</taxon>
    </lineage>
</organism>
<dbReference type="RefSeq" id="WP_173013391.1">
    <property type="nucleotide sequence ID" value="NZ_AP019860.1"/>
</dbReference>
<dbReference type="SUPFAM" id="SSF55469">
    <property type="entry name" value="FMN-dependent nitroreductase-like"/>
    <property type="match status" value="1"/>
</dbReference>
<sequence>MDIFERLQNRSSVRSFDTTKQIPREHEQKIVGAAQRASTSFNLQTYCFISVKDTENRKKLAELSGEQWFICKASLFYVVCVDLYKMDFIAHKAGYKYHQKNLLEGFLMASIDTAIAGQTAAIAAESLGYGICMIGGIRNHVDQVCEVLQLPQLVVPLFGLCIGHPRKVNPPKPRLPISGILLEDTYDKSCVENAIEEYDEQMAHSGLYNNREFPKKDIEELREVAKDKYGWVEHCARRVATQDPLKSRAQLLQILQERGFPLG</sequence>
<keyword evidence="2 5" id="KW-0285">Flavoprotein</keyword>
<keyword evidence="4 5" id="KW-0560">Oxidoreductase</keyword>
<dbReference type="PIRSF" id="PIRSF005426">
    <property type="entry name" value="Frp"/>
    <property type="match status" value="1"/>
</dbReference>
<dbReference type="GO" id="GO:0016491">
    <property type="term" value="F:oxidoreductase activity"/>
    <property type="evidence" value="ECO:0007669"/>
    <property type="project" value="UniProtKB-UniRule"/>
</dbReference>